<sequence length="318" mass="34296">MDGRAHSAQVSKAKSRRAPVTVPHWPGAGSRWPRTLRRWGMTLVNLNVPRGAGASAVALFLLATVSYGVVRGEHGGDLAANVQDVCDATANAFGFRISEVALAGEHELPRQRILDIAGITANSSLVFLDAAQTRARLVGNPWIAEATVLKLYPGRLRIEIKERKPFALWQKDGRVNLIADDGTVLETFVPERYASLPMVVGVGAERAAPGLVAMLQRFPSIASQVQASVLVAERRWTLHLKNGIEVLLPQDAPDRALANLVDLAQSKQLLTRDITAVDLRLADRVYVRQSDAAFAVRDAAVKAAEKARKKAAGKGGEA</sequence>
<keyword evidence="5 9" id="KW-0812">Transmembrane</keyword>
<dbReference type="InterPro" id="IPR013685">
    <property type="entry name" value="POTRA_FtsQ_type"/>
</dbReference>
<keyword evidence="2 9" id="KW-1003">Cell membrane</keyword>
<dbReference type="Proteomes" id="UP000254889">
    <property type="component" value="Chromosome"/>
</dbReference>
<keyword evidence="7 9" id="KW-0472">Membrane</keyword>
<dbReference type="Gene3D" id="3.10.20.310">
    <property type="entry name" value="membrane protein fhac"/>
    <property type="match status" value="1"/>
</dbReference>
<dbReference type="Gene3D" id="3.40.50.11690">
    <property type="entry name" value="Cell division protein FtsQ/DivIB"/>
    <property type="match status" value="1"/>
</dbReference>
<dbReference type="GO" id="GO:0005886">
    <property type="term" value="C:plasma membrane"/>
    <property type="evidence" value="ECO:0007669"/>
    <property type="project" value="UniProtKB-SubCell"/>
</dbReference>
<evidence type="ECO:0000256" key="8">
    <source>
        <dbReference type="ARBA" id="ARBA00023306"/>
    </source>
</evidence>
<evidence type="ECO:0000256" key="10">
    <source>
        <dbReference type="SAM" id="MobiDB-lite"/>
    </source>
</evidence>
<dbReference type="InterPro" id="IPR034746">
    <property type="entry name" value="POTRA"/>
</dbReference>
<dbReference type="HAMAP" id="MF_00911">
    <property type="entry name" value="FtsQ_subfam"/>
    <property type="match status" value="1"/>
</dbReference>
<dbReference type="InterPro" id="IPR005548">
    <property type="entry name" value="Cell_div_FtsQ/DivIB_C"/>
</dbReference>
<dbReference type="InterPro" id="IPR045335">
    <property type="entry name" value="FtsQ_C_sf"/>
</dbReference>
<proteinExistence type="inferred from homology"/>
<dbReference type="PROSITE" id="PS51779">
    <property type="entry name" value="POTRA"/>
    <property type="match status" value="1"/>
</dbReference>
<feature type="region of interest" description="Disordered" evidence="10">
    <location>
        <begin position="1"/>
        <end position="26"/>
    </location>
</feature>
<dbReference type="GO" id="GO:0032153">
    <property type="term" value="C:cell division site"/>
    <property type="evidence" value="ECO:0007669"/>
    <property type="project" value="UniProtKB-UniRule"/>
</dbReference>
<dbReference type="AlphaFoldDB" id="A0A346A313"/>
<dbReference type="EMBL" id="CP031417">
    <property type="protein sequence ID" value="AXK83560.1"/>
    <property type="molecule type" value="Genomic_DNA"/>
</dbReference>
<keyword evidence="8 9" id="KW-0131">Cell cycle</keyword>
<comment type="subcellular location">
    <subcellularLocation>
        <location evidence="9">Cell inner membrane</location>
        <topology evidence="9">Single-pass type II membrane protein</topology>
    </subcellularLocation>
    <subcellularLocation>
        <location evidence="1">Membrane</location>
    </subcellularLocation>
    <text evidence="9">Localizes to the division septum.</text>
</comment>
<comment type="function">
    <text evidence="9">Essential cell division protein.</text>
</comment>
<evidence type="ECO:0000256" key="9">
    <source>
        <dbReference type="HAMAP-Rule" id="MF_00911"/>
    </source>
</evidence>
<evidence type="ECO:0000256" key="7">
    <source>
        <dbReference type="ARBA" id="ARBA00023136"/>
    </source>
</evidence>
<dbReference type="PANTHER" id="PTHR35851:SF1">
    <property type="entry name" value="CELL DIVISION PROTEIN FTSQ"/>
    <property type="match status" value="1"/>
</dbReference>
<dbReference type="GO" id="GO:0090529">
    <property type="term" value="P:cell septum assembly"/>
    <property type="evidence" value="ECO:0007669"/>
    <property type="project" value="InterPro"/>
</dbReference>
<dbReference type="GO" id="GO:0043093">
    <property type="term" value="P:FtsZ-dependent cytokinesis"/>
    <property type="evidence" value="ECO:0007669"/>
    <property type="project" value="UniProtKB-UniRule"/>
</dbReference>
<organism evidence="12 13">
    <name type="scientific">Pseudolabrys taiwanensis</name>
    <dbReference type="NCBI Taxonomy" id="331696"/>
    <lineage>
        <taxon>Bacteria</taxon>
        <taxon>Pseudomonadati</taxon>
        <taxon>Pseudomonadota</taxon>
        <taxon>Alphaproteobacteria</taxon>
        <taxon>Hyphomicrobiales</taxon>
        <taxon>Xanthobacteraceae</taxon>
        <taxon>Pseudolabrys</taxon>
    </lineage>
</organism>
<evidence type="ECO:0000256" key="3">
    <source>
        <dbReference type="ARBA" id="ARBA00022519"/>
    </source>
</evidence>
<gene>
    <name evidence="9" type="primary">ftsQ</name>
    <name evidence="12" type="ORF">DW352_25360</name>
</gene>
<dbReference type="Pfam" id="PF08478">
    <property type="entry name" value="POTRA_1"/>
    <property type="match status" value="1"/>
</dbReference>
<keyword evidence="6 9" id="KW-1133">Transmembrane helix</keyword>
<dbReference type="OrthoDB" id="9783091at2"/>
<keyword evidence="13" id="KW-1185">Reference proteome</keyword>
<evidence type="ECO:0000256" key="4">
    <source>
        <dbReference type="ARBA" id="ARBA00022618"/>
    </source>
</evidence>
<reference evidence="12 13" key="1">
    <citation type="submission" date="2018-07" db="EMBL/GenBank/DDBJ databases">
        <authorList>
            <person name="Quirk P.G."/>
            <person name="Krulwich T.A."/>
        </authorList>
    </citation>
    <scope>NUCLEOTIDE SEQUENCE [LARGE SCALE GENOMIC DNA]</scope>
    <source>
        <strain evidence="12 13">CC-BB4</strain>
    </source>
</reference>
<dbReference type="InterPro" id="IPR026579">
    <property type="entry name" value="FtsQ"/>
</dbReference>
<evidence type="ECO:0000256" key="5">
    <source>
        <dbReference type="ARBA" id="ARBA00022692"/>
    </source>
</evidence>
<evidence type="ECO:0000256" key="6">
    <source>
        <dbReference type="ARBA" id="ARBA00022989"/>
    </source>
</evidence>
<dbReference type="PANTHER" id="PTHR35851">
    <property type="entry name" value="CELL DIVISION PROTEIN FTSQ"/>
    <property type="match status" value="1"/>
</dbReference>
<protein>
    <recommendedName>
        <fullName evidence="9">Cell division protein FtsQ</fullName>
    </recommendedName>
</protein>
<evidence type="ECO:0000313" key="12">
    <source>
        <dbReference type="EMBL" id="AXK83560.1"/>
    </source>
</evidence>
<evidence type="ECO:0000313" key="13">
    <source>
        <dbReference type="Proteomes" id="UP000254889"/>
    </source>
</evidence>
<feature type="domain" description="POTRA" evidence="11">
    <location>
        <begin position="95"/>
        <end position="163"/>
    </location>
</feature>
<keyword evidence="4 9" id="KW-0132">Cell division</keyword>
<evidence type="ECO:0000256" key="2">
    <source>
        <dbReference type="ARBA" id="ARBA00022475"/>
    </source>
</evidence>
<evidence type="ECO:0000256" key="1">
    <source>
        <dbReference type="ARBA" id="ARBA00004370"/>
    </source>
</evidence>
<comment type="similarity">
    <text evidence="9">Belongs to the FtsQ/DivIB family. FtsQ subfamily.</text>
</comment>
<dbReference type="Pfam" id="PF03799">
    <property type="entry name" value="FtsQ_DivIB_C"/>
    <property type="match status" value="1"/>
</dbReference>
<evidence type="ECO:0000259" key="11">
    <source>
        <dbReference type="PROSITE" id="PS51779"/>
    </source>
</evidence>
<accession>A0A346A313</accession>
<dbReference type="KEGG" id="ptaw:DW352_25360"/>
<keyword evidence="3 9" id="KW-0997">Cell inner membrane</keyword>
<name>A0A346A313_9HYPH</name>